<evidence type="ECO:0000313" key="2">
    <source>
        <dbReference type="EMBL" id="MFE7963446.1"/>
    </source>
</evidence>
<organism evidence="2 3">
    <name type="scientific">Streptomyces cellulosae</name>
    <dbReference type="NCBI Taxonomy" id="1968"/>
    <lineage>
        <taxon>Bacteria</taxon>
        <taxon>Bacillati</taxon>
        <taxon>Actinomycetota</taxon>
        <taxon>Actinomycetes</taxon>
        <taxon>Kitasatosporales</taxon>
        <taxon>Streptomycetaceae</taxon>
        <taxon>Streptomyces</taxon>
    </lineage>
</organism>
<keyword evidence="3" id="KW-1185">Reference proteome</keyword>
<dbReference type="RefSeq" id="WP_381726246.1">
    <property type="nucleotide sequence ID" value="NZ_JBHVBU010000021.1"/>
</dbReference>
<sequence>MADEKFPDVQRAGDPSAPEAPAPAPVPERDPSQGIPDPQKVGRWRFAVDVSERAIATYLESLLGLLIVAEKIDIAHATAAAVAAVPAGLSVLKSAMARFLGDKSSAAFIPRRFPRVRLTPHRKK</sequence>
<reference evidence="2 3" key="1">
    <citation type="submission" date="2024-09" db="EMBL/GenBank/DDBJ databases">
        <title>The Natural Products Discovery Center: Release of the First 8490 Sequenced Strains for Exploring Actinobacteria Biosynthetic Diversity.</title>
        <authorList>
            <person name="Kalkreuter E."/>
            <person name="Kautsar S.A."/>
            <person name="Yang D."/>
            <person name="Bader C.D."/>
            <person name="Teijaro C.N."/>
            <person name="Fluegel L."/>
            <person name="Davis C.M."/>
            <person name="Simpson J.R."/>
            <person name="Lauterbach L."/>
            <person name="Steele A.D."/>
            <person name="Gui C."/>
            <person name="Meng S."/>
            <person name="Li G."/>
            <person name="Viehrig K."/>
            <person name="Ye F."/>
            <person name="Su P."/>
            <person name="Kiefer A.F."/>
            <person name="Nichols A."/>
            <person name="Cepeda A.J."/>
            <person name="Yan W."/>
            <person name="Fan B."/>
            <person name="Jiang Y."/>
            <person name="Adhikari A."/>
            <person name="Zheng C.-J."/>
            <person name="Schuster L."/>
            <person name="Cowan T.M."/>
            <person name="Smanski M.J."/>
            <person name="Chevrette M.G."/>
            <person name="De Carvalho L.P.S."/>
            <person name="Shen B."/>
        </authorList>
    </citation>
    <scope>NUCLEOTIDE SEQUENCE [LARGE SCALE GENOMIC DNA]</scope>
    <source>
        <strain evidence="2 3">NPDC057399</strain>
    </source>
</reference>
<protein>
    <submittedName>
        <fullName evidence="2">Uncharacterized protein</fullName>
    </submittedName>
</protein>
<comment type="caution">
    <text evidence="2">The sequence shown here is derived from an EMBL/GenBank/DDBJ whole genome shotgun (WGS) entry which is preliminary data.</text>
</comment>
<dbReference type="Proteomes" id="UP001600650">
    <property type="component" value="Unassembled WGS sequence"/>
</dbReference>
<accession>A0ABW6JDK0</accession>
<evidence type="ECO:0000313" key="3">
    <source>
        <dbReference type="Proteomes" id="UP001600650"/>
    </source>
</evidence>
<evidence type="ECO:0000256" key="1">
    <source>
        <dbReference type="SAM" id="MobiDB-lite"/>
    </source>
</evidence>
<dbReference type="EMBL" id="JBHVBU010000021">
    <property type="protein sequence ID" value="MFE7963446.1"/>
    <property type="molecule type" value="Genomic_DNA"/>
</dbReference>
<gene>
    <name evidence="2" type="ORF">ACFU0X_10390</name>
</gene>
<name>A0ABW6JDK0_STRCE</name>
<feature type="region of interest" description="Disordered" evidence="1">
    <location>
        <begin position="1"/>
        <end position="38"/>
    </location>
</feature>
<proteinExistence type="predicted"/>